<evidence type="ECO:0000259" key="1">
    <source>
        <dbReference type="PROSITE" id="PS51742"/>
    </source>
</evidence>
<dbReference type="PROSITE" id="PS51742">
    <property type="entry name" value="PPC"/>
    <property type="match status" value="1"/>
</dbReference>
<dbReference type="SUPFAM" id="SSF117856">
    <property type="entry name" value="AF0104/ALDC/Ptd012-like"/>
    <property type="match status" value="1"/>
</dbReference>
<gene>
    <name evidence="2" type="ORF">ASZ90_002112</name>
</gene>
<name>A0A0W8G4S0_9ZZZZ</name>
<dbReference type="Gene3D" id="3.30.1330.80">
    <property type="entry name" value="Hypothetical protein, similar to alpha- acetolactate decarboxylase, domain 2"/>
    <property type="match status" value="1"/>
</dbReference>
<accession>A0A0W8G4S0</accession>
<dbReference type="InterPro" id="IPR005175">
    <property type="entry name" value="PPC_dom"/>
</dbReference>
<organism evidence="2">
    <name type="scientific">hydrocarbon metagenome</name>
    <dbReference type="NCBI Taxonomy" id="938273"/>
    <lineage>
        <taxon>unclassified sequences</taxon>
        <taxon>metagenomes</taxon>
        <taxon>ecological metagenomes</taxon>
    </lineage>
</organism>
<dbReference type="CDD" id="cd11378">
    <property type="entry name" value="DUF296"/>
    <property type="match status" value="1"/>
</dbReference>
<feature type="domain" description="PPC" evidence="1">
    <location>
        <begin position="1"/>
        <end position="134"/>
    </location>
</feature>
<protein>
    <recommendedName>
        <fullName evidence="1">PPC domain-containing protein</fullName>
    </recommendedName>
</protein>
<dbReference type="PANTHER" id="PTHR34988">
    <property type="entry name" value="PROTEIN, PUTATIVE-RELATED"/>
    <property type="match status" value="1"/>
</dbReference>
<dbReference type="EMBL" id="LNQE01000266">
    <property type="protein sequence ID" value="KUG28018.1"/>
    <property type="molecule type" value="Genomic_DNA"/>
</dbReference>
<dbReference type="PANTHER" id="PTHR34988:SF1">
    <property type="entry name" value="DNA-BINDING PROTEIN"/>
    <property type="match status" value="1"/>
</dbReference>
<evidence type="ECO:0000313" key="2">
    <source>
        <dbReference type="EMBL" id="KUG28018.1"/>
    </source>
</evidence>
<dbReference type="AlphaFoldDB" id="A0A0W8G4S0"/>
<dbReference type="Pfam" id="PF03479">
    <property type="entry name" value="PCC"/>
    <property type="match status" value="1"/>
</dbReference>
<dbReference type="PIRSF" id="PIRSF016702">
    <property type="entry name" value="DNA_bp_PD1"/>
    <property type="match status" value="1"/>
</dbReference>
<dbReference type="InterPro" id="IPR025707">
    <property type="entry name" value="DNA_bp_PD1"/>
</dbReference>
<sequence>MSAPHLFRLPKDADLLEALDAVCREKGITHATISVIGALTRASLGFYLQDEHRYVSHEVDKPVEVLAGLGSVSLKEGQPFVHLHLTLSDDTGAACGGHAMPGCRIFAAEAAIQTAEGPEKHRVFDEATGLYLWG</sequence>
<reference evidence="2" key="1">
    <citation type="journal article" date="2015" name="Proc. Natl. Acad. Sci. U.S.A.">
        <title>Networks of energetic and metabolic interactions define dynamics in microbial communities.</title>
        <authorList>
            <person name="Embree M."/>
            <person name="Liu J.K."/>
            <person name="Al-Bassam M.M."/>
            <person name="Zengler K."/>
        </authorList>
    </citation>
    <scope>NUCLEOTIDE SEQUENCE</scope>
</reference>
<comment type="caution">
    <text evidence="2">The sequence shown here is derived from an EMBL/GenBank/DDBJ whole genome shotgun (WGS) entry which is preliminary data.</text>
</comment>
<proteinExistence type="predicted"/>